<dbReference type="AlphaFoldDB" id="A0A068NLM5"/>
<sequence>MSLLSLFARPLAVLGGLLIMVALPAQNPIVQTVYTADPAPLVHKGTLYVYTGHDEDKSTTFVMRDWRCYATKDMVNWTDLGSPLSVKDFPWAKSDAWAGQCIERNGKFYWYVPMNRKEGGMAIGVAVADRPEGPFRDAIDKPLVFDQFGDIDPCVFIDRDGQAYLGWGNPTYKYVRLNQDMVSYDTGIGDRGIFRGPMTVEAFGKRRTADRATAYEEGPWLYRRKDLYYLVYAGGPVPEHLAYATASKPAGPWKYGGEIMSTQGGSFTNHPGVVDYKGRTYLFYHNGALPGGGGFTRSVCVDEMRFGPDGAILPMDMTKEGPAPVARLNPYVRNEAETIAWASGVETEPCRAGGMQVSDIDDGDSIKVRNVDFGRGAKGFSARVASGMGGTLELRLDATDGPLIGQVRIGNVDGPENWRTESAQISGAKGVHDLFLVFRGKPAAKLFAIDWWMFTK</sequence>
<feature type="site" description="Important for catalytic activity, responsible for pKa modulation of the active site Glu and correct orientation of both the proton donor and substrate" evidence="8">
    <location>
        <position position="152"/>
    </location>
</feature>
<evidence type="ECO:0000256" key="2">
    <source>
        <dbReference type="ARBA" id="ARBA00022651"/>
    </source>
</evidence>
<feature type="active site" description="Proton acceptor" evidence="7">
    <location>
        <position position="37"/>
    </location>
</feature>
<dbReference type="CDD" id="cd04084">
    <property type="entry name" value="CBM6_xylanase-like"/>
    <property type="match status" value="1"/>
</dbReference>
<dbReference type="InterPro" id="IPR005084">
    <property type="entry name" value="CBM6"/>
</dbReference>
<evidence type="ECO:0000256" key="7">
    <source>
        <dbReference type="PIRSR" id="PIRSR606710-1"/>
    </source>
</evidence>
<dbReference type="InterPro" id="IPR008979">
    <property type="entry name" value="Galactose-bd-like_sf"/>
</dbReference>
<dbReference type="Pfam" id="PF03422">
    <property type="entry name" value="CBM_6"/>
    <property type="match status" value="1"/>
</dbReference>
<dbReference type="EMBL" id="CP007139">
    <property type="protein sequence ID" value="AIE83655.1"/>
    <property type="molecule type" value="Genomic_DNA"/>
</dbReference>
<evidence type="ECO:0000256" key="9">
    <source>
        <dbReference type="RuleBase" id="RU361187"/>
    </source>
</evidence>
<dbReference type="STRING" id="661478.OP10G_0287"/>
<dbReference type="KEGG" id="fgi:OP10G_0287"/>
<dbReference type="Pfam" id="PF04616">
    <property type="entry name" value="Glyco_hydro_43"/>
    <property type="match status" value="1"/>
</dbReference>
<gene>
    <name evidence="11" type="ORF">OP10G_0287</name>
</gene>
<dbReference type="SUPFAM" id="SSF49785">
    <property type="entry name" value="Galactose-binding domain-like"/>
    <property type="match status" value="1"/>
</dbReference>
<keyword evidence="2" id="KW-0624">Polysaccharide degradation</keyword>
<dbReference type="OrthoDB" id="9801455at2"/>
<dbReference type="InterPro" id="IPR006584">
    <property type="entry name" value="Cellulose-bd_IV"/>
</dbReference>
<dbReference type="Gene3D" id="2.60.120.260">
    <property type="entry name" value="Galactose-binding domain-like"/>
    <property type="match status" value="1"/>
</dbReference>
<dbReference type="eggNOG" id="COG3507">
    <property type="taxonomic scope" value="Bacteria"/>
</dbReference>
<evidence type="ECO:0000313" key="11">
    <source>
        <dbReference type="EMBL" id="AIE83655.1"/>
    </source>
</evidence>
<keyword evidence="12" id="KW-1185">Reference proteome</keyword>
<name>A0A068NLM5_FIMGI</name>
<dbReference type="GO" id="GO:0004553">
    <property type="term" value="F:hydrolase activity, hydrolyzing O-glycosyl compounds"/>
    <property type="evidence" value="ECO:0007669"/>
    <property type="project" value="InterPro"/>
</dbReference>
<comment type="similarity">
    <text evidence="1 9">Belongs to the glycosyl hydrolase 43 family.</text>
</comment>
<organism evidence="11 12">
    <name type="scientific">Fimbriimonas ginsengisoli Gsoil 348</name>
    <dbReference type="NCBI Taxonomy" id="661478"/>
    <lineage>
        <taxon>Bacteria</taxon>
        <taxon>Bacillati</taxon>
        <taxon>Armatimonadota</taxon>
        <taxon>Fimbriimonadia</taxon>
        <taxon>Fimbriimonadales</taxon>
        <taxon>Fimbriimonadaceae</taxon>
        <taxon>Fimbriimonas</taxon>
    </lineage>
</organism>
<evidence type="ECO:0000256" key="5">
    <source>
        <dbReference type="ARBA" id="ARBA00023277"/>
    </source>
</evidence>
<evidence type="ECO:0000256" key="6">
    <source>
        <dbReference type="ARBA" id="ARBA00023295"/>
    </source>
</evidence>
<dbReference type="InterPro" id="IPR052176">
    <property type="entry name" value="Glycosyl_Hydrlase_43_Enz"/>
</dbReference>
<evidence type="ECO:0000256" key="8">
    <source>
        <dbReference type="PIRSR" id="PIRSR606710-2"/>
    </source>
</evidence>
<dbReference type="Gene3D" id="2.115.10.20">
    <property type="entry name" value="Glycosyl hydrolase domain, family 43"/>
    <property type="match status" value="1"/>
</dbReference>
<evidence type="ECO:0000313" key="12">
    <source>
        <dbReference type="Proteomes" id="UP000027982"/>
    </source>
</evidence>
<dbReference type="HOGENOM" id="CLU_009397_11_2_0"/>
<dbReference type="SMART" id="SM00606">
    <property type="entry name" value="CBD_IV"/>
    <property type="match status" value="1"/>
</dbReference>
<dbReference type="CDD" id="cd18618">
    <property type="entry name" value="GH43_Xsa43E-like"/>
    <property type="match status" value="1"/>
</dbReference>
<keyword evidence="4 9" id="KW-0378">Hydrolase</keyword>
<feature type="domain" description="CBM6" evidence="10">
    <location>
        <begin position="332"/>
        <end position="455"/>
    </location>
</feature>
<protein>
    <submittedName>
        <fullName evidence="11">Glycoside hydrolase family 43</fullName>
    </submittedName>
</protein>
<proteinExistence type="inferred from homology"/>
<dbReference type="SUPFAM" id="SSF75005">
    <property type="entry name" value="Arabinanase/levansucrase/invertase"/>
    <property type="match status" value="1"/>
</dbReference>
<dbReference type="InterPro" id="IPR006710">
    <property type="entry name" value="Glyco_hydro_43"/>
</dbReference>
<dbReference type="RefSeq" id="WP_025227674.1">
    <property type="nucleotide sequence ID" value="NZ_CP007139.1"/>
</dbReference>
<feature type="active site" description="Proton donor" evidence="7">
    <location>
        <position position="217"/>
    </location>
</feature>
<accession>A0A068NLM5</accession>
<dbReference type="PROSITE" id="PS51175">
    <property type="entry name" value="CBM6"/>
    <property type="match status" value="1"/>
</dbReference>
<dbReference type="InterPro" id="IPR023296">
    <property type="entry name" value="Glyco_hydro_beta-prop_sf"/>
</dbReference>
<dbReference type="PANTHER" id="PTHR43772">
    <property type="entry name" value="ENDO-1,4-BETA-XYLANASE"/>
    <property type="match status" value="1"/>
</dbReference>
<dbReference type="Proteomes" id="UP000027982">
    <property type="component" value="Chromosome"/>
</dbReference>
<dbReference type="PANTHER" id="PTHR43772:SF2">
    <property type="entry name" value="PUTATIVE (AFU_ORTHOLOGUE AFUA_2G04480)-RELATED"/>
    <property type="match status" value="1"/>
</dbReference>
<reference evidence="11 12" key="1">
    <citation type="journal article" date="2014" name="PLoS ONE">
        <title>The first complete genome sequence of the class fimbriimonadia in the phylum armatimonadetes.</title>
        <authorList>
            <person name="Hu Z.Y."/>
            <person name="Wang Y.Z."/>
            <person name="Im W.T."/>
            <person name="Wang S.Y."/>
            <person name="Zhao G.P."/>
            <person name="Zheng H.J."/>
            <person name="Quan Z.X."/>
        </authorList>
    </citation>
    <scope>NUCLEOTIDE SEQUENCE [LARGE SCALE GENOMIC DNA]</scope>
    <source>
        <strain evidence="11">Gsoil 348</strain>
    </source>
</reference>
<keyword evidence="2" id="KW-0858">Xylan degradation</keyword>
<dbReference type="GO" id="GO:0045493">
    <property type="term" value="P:xylan catabolic process"/>
    <property type="evidence" value="ECO:0007669"/>
    <property type="project" value="UniProtKB-KW"/>
</dbReference>
<evidence type="ECO:0000259" key="10">
    <source>
        <dbReference type="PROSITE" id="PS51175"/>
    </source>
</evidence>
<evidence type="ECO:0000256" key="4">
    <source>
        <dbReference type="ARBA" id="ARBA00022801"/>
    </source>
</evidence>
<dbReference type="GO" id="GO:0030246">
    <property type="term" value="F:carbohydrate binding"/>
    <property type="evidence" value="ECO:0007669"/>
    <property type="project" value="InterPro"/>
</dbReference>
<keyword evidence="3" id="KW-0732">Signal</keyword>
<evidence type="ECO:0000256" key="1">
    <source>
        <dbReference type="ARBA" id="ARBA00009865"/>
    </source>
</evidence>
<evidence type="ECO:0000256" key="3">
    <source>
        <dbReference type="ARBA" id="ARBA00022729"/>
    </source>
</evidence>
<keyword evidence="5" id="KW-0119">Carbohydrate metabolism</keyword>
<keyword evidence="6 9" id="KW-0326">Glycosidase</keyword>